<dbReference type="Proteomes" id="UP000283255">
    <property type="component" value="Unassembled WGS sequence"/>
</dbReference>
<dbReference type="PANTHER" id="PTHR42901:SF1">
    <property type="entry name" value="ALCOHOL DEHYDROGENASE"/>
    <property type="match status" value="1"/>
</dbReference>
<dbReference type="Pfam" id="PF00106">
    <property type="entry name" value="adh_short"/>
    <property type="match status" value="1"/>
</dbReference>
<protein>
    <submittedName>
        <fullName evidence="5">SDR family NAD(P)-dependent oxidoreductase</fullName>
    </submittedName>
</protein>
<dbReference type="NCBIfam" id="NF006120">
    <property type="entry name" value="PRK08264.1-6"/>
    <property type="match status" value="1"/>
</dbReference>
<dbReference type="InterPro" id="IPR036291">
    <property type="entry name" value="NAD(P)-bd_dom_sf"/>
</dbReference>
<dbReference type="InterPro" id="IPR057326">
    <property type="entry name" value="KR_dom"/>
</dbReference>
<comment type="caution">
    <text evidence="5">The sequence shown here is derived from an EMBL/GenBank/DDBJ whole genome shotgun (WGS) entry which is preliminary data.</text>
</comment>
<organism evidence="5 6">
    <name type="scientific">Motilimonas pumila</name>
    <dbReference type="NCBI Taxonomy" id="2303987"/>
    <lineage>
        <taxon>Bacteria</taxon>
        <taxon>Pseudomonadati</taxon>
        <taxon>Pseudomonadota</taxon>
        <taxon>Gammaproteobacteria</taxon>
        <taxon>Alteromonadales</taxon>
        <taxon>Alteromonadales genera incertae sedis</taxon>
        <taxon>Motilimonas</taxon>
    </lineage>
</organism>
<proteinExistence type="inferred from homology"/>
<reference evidence="5 6" key="2">
    <citation type="submission" date="2019-01" db="EMBL/GenBank/DDBJ databases">
        <title>Motilimonas pumilus sp. nov., isolated from the gut of sea cucumber (Apostichopus japonicus).</title>
        <authorList>
            <person name="Wang F.-Q."/>
            <person name="Ren L.-H."/>
            <person name="Lin Y.-W."/>
            <person name="Sun G.-H."/>
            <person name="Du Z.-J."/>
            <person name="Zhao J.-X."/>
            <person name="Liu X.-J."/>
            <person name="Liu L.-J."/>
        </authorList>
    </citation>
    <scope>NUCLEOTIDE SEQUENCE [LARGE SCALE GENOMIC DNA]</scope>
    <source>
        <strain evidence="5 6">PLHSC7-2</strain>
    </source>
</reference>
<name>A0A418YFD7_9GAMM</name>
<evidence type="ECO:0000256" key="3">
    <source>
        <dbReference type="RuleBase" id="RU000363"/>
    </source>
</evidence>
<evidence type="ECO:0000313" key="5">
    <source>
        <dbReference type="EMBL" id="RJG47916.1"/>
    </source>
</evidence>
<feature type="domain" description="Ketoreductase" evidence="4">
    <location>
        <begin position="8"/>
        <end position="187"/>
    </location>
</feature>
<dbReference type="OrthoDB" id="154414at2"/>
<dbReference type="PRINTS" id="PR00080">
    <property type="entry name" value="SDRFAMILY"/>
</dbReference>
<dbReference type="PRINTS" id="PR00081">
    <property type="entry name" value="GDHRDH"/>
</dbReference>
<dbReference type="Gene3D" id="3.40.50.720">
    <property type="entry name" value="NAD(P)-binding Rossmann-like Domain"/>
    <property type="match status" value="1"/>
</dbReference>
<accession>A0A418YFD7</accession>
<keyword evidence="2" id="KW-0560">Oxidoreductase</keyword>
<dbReference type="PANTHER" id="PTHR42901">
    <property type="entry name" value="ALCOHOL DEHYDROGENASE"/>
    <property type="match status" value="1"/>
</dbReference>
<gene>
    <name evidence="5" type="ORF">D1Z90_09385</name>
</gene>
<dbReference type="EMBL" id="QZCH01000010">
    <property type="protein sequence ID" value="RJG47916.1"/>
    <property type="molecule type" value="Genomic_DNA"/>
</dbReference>
<reference evidence="5 6" key="1">
    <citation type="submission" date="2018-09" db="EMBL/GenBank/DDBJ databases">
        <authorList>
            <person name="Wang F."/>
        </authorList>
    </citation>
    <scope>NUCLEOTIDE SEQUENCE [LARGE SCALE GENOMIC DNA]</scope>
    <source>
        <strain evidence="5 6">PLHSC7-2</strain>
    </source>
</reference>
<sequence length="247" mass="25956">MSFKVEGKVALVTGANRGIGRSIAETLLAQGVKKVYLAVRKPAAIQDLVNDFPDRVIPLTVDLSEVDTIRALPAQAPDINLLINNAGVLIPTHILDANAATAIAQEFQVNTLGLLHISQAFATTLIKNQPSALVQINSVASLRAFSPVATYSASKAAAYSVTQALRDELNAQGVQVLSVHPGPIATDMAAQGGVEEMAEPASVVAHGIINALATGEFHLFPDTMAQQFETAYQGFASNIIAADFSIE</sequence>
<keyword evidence="6" id="KW-1185">Reference proteome</keyword>
<dbReference type="AlphaFoldDB" id="A0A418YFD7"/>
<dbReference type="PROSITE" id="PS00061">
    <property type="entry name" value="ADH_SHORT"/>
    <property type="match status" value="1"/>
</dbReference>
<evidence type="ECO:0000256" key="2">
    <source>
        <dbReference type="ARBA" id="ARBA00023002"/>
    </source>
</evidence>
<comment type="similarity">
    <text evidence="1 3">Belongs to the short-chain dehydrogenases/reductases (SDR) family.</text>
</comment>
<dbReference type="InterPro" id="IPR002347">
    <property type="entry name" value="SDR_fam"/>
</dbReference>
<dbReference type="GO" id="GO:0016491">
    <property type="term" value="F:oxidoreductase activity"/>
    <property type="evidence" value="ECO:0007669"/>
    <property type="project" value="UniProtKB-KW"/>
</dbReference>
<evidence type="ECO:0000256" key="1">
    <source>
        <dbReference type="ARBA" id="ARBA00006484"/>
    </source>
</evidence>
<evidence type="ECO:0000259" key="4">
    <source>
        <dbReference type="SMART" id="SM00822"/>
    </source>
</evidence>
<dbReference type="RefSeq" id="WP_119910499.1">
    <property type="nucleotide sequence ID" value="NZ_QZCH01000010.1"/>
</dbReference>
<dbReference type="InterPro" id="IPR020904">
    <property type="entry name" value="Sc_DH/Rdtase_CS"/>
</dbReference>
<dbReference type="SUPFAM" id="SSF51735">
    <property type="entry name" value="NAD(P)-binding Rossmann-fold domains"/>
    <property type="match status" value="1"/>
</dbReference>
<dbReference type="SMART" id="SM00822">
    <property type="entry name" value="PKS_KR"/>
    <property type="match status" value="1"/>
</dbReference>
<evidence type="ECO:0000313" key="6">
    <source>
        <dbReference type="Proteomes" id="UP000283255"/>
    </source>
</evidence>